<dbReference type="GO" id="GO:0006071">
    <property type="term" value="P:glycerol metabolic process"/>
    <property type="evidence" value="ECO:0007669"/>
    <property type="project" value="UniProtKB-KW"/>
</dbReference>
<dbReference type="InterPro" id="IPR030395">
    <property type="entry name" value="GP_PDE_dom"/>
</dbReference>
<dbReference type="PANTHER" id="PTHR43620:SF44">
    <property type="entry name" value="GLYCEROPHOSPHODIESTER PHOSPHODIESTERASE GDPDL6-RELATED"/>
    <property type="match status" value="1"/>
</dbReference>
<comment type="caution">
    <text evidence="7">The sequence shown here is derived from an EMBL/GenBank/DDBJ whole genome shotgun (WGS) entry which is preliminary data.</text>
</comment>
<name>A0AAE1V2P2_9SOLA</name>
<evidence type="ECO:0000313" key="7">
    <source>
        <dbReference type="EMBL" id="KAK4348176.1"/>
    </source>
</evidence>
<dbReference type="EC" id="3.1.4.46" evidence="1"/>
<evidence type="ECO:0000256" key="2">
    <source>
        <dbReference type="ARBA" id="ARBA00022729"/>
    </source>
</evidence>
<dbReference type="InterPro" id="IPR017946">
    <property type="entry name" value="PLC-like_Pdiesterase_TIM-brl"/>
</dbReference>
<evidence type="ECO:0000259" key="6">
    <source>
        <dbReference type="PROSITE" id="PS51704"/>
    </source>
</evidence>
<evidence type="ECO:0000256" key="4">
    <source>
        <dbReference type="ARBA" id="ARBA00022801"/>
    </source>
</evidence>
<dbReference type="Proteomes" id="UP001291623">
    <property type="component" value="Unassembled WGS sequence"/>
</dbReference>
<keyword evidence="2" id="KW-0732">Signal</keyword>
<evidence type="ECO:0000313" key="8">
    <source>
        <dbReference type="Proteomes" id="UP001291623"/>
    </source>
</evidence>
<proteinExistence type="predicted"/>
<dbReference type="AlphaFoldDB" id="A0AAE1V2P2"/>
<dbReference type="Gene3D" id="3.20.20.190">
    <property type="entry name" value="Phosphatidylinositol (PI) phosphodiesterase"/>
    <property type="match status" value="1"/>
</dbReference>
<keyword evidence="4" id="KW-0378">Hydrolase</keyword>
<dbReference type="PANTHER" id="PTHR43620">
    <property type="entry name" value="GLYCEROPHOSPHORYL DIESTER PHOSPHODIESTERASE"/>
    <property type="match status" value="1"/>
</dbReference>
<keyword evidence="3" id="KW-0319">Glycerol metabolism</keyword>
<dbReference type="Pfam" id="PF03009">
    <property type="entry name" value="GDPD"/>
    <property type="match status" value="1"/>
</dbReference>
<keyword evidence="8" id="KW-1185">Reference proteome</keyword>
<accession>A0AAE1V2P2</accession>
<dbReference type="GO" id="GO:0006629">
    <property type="term" value="P:lipid metabolic process"/>
    <property type="evidence" value="ECO:0007669"/>
    <property type="project" value="InterPro"/>
</dbReference>
<protein>
    <recommendedName>
        <fullName evidence="1">glycerophosphodiester phosphodiesterase</fullName>
        <ecNumber evidence="1">3.1.4.46</ecNumber>
    </recommendedName>
</protein>
<sequence length="155" mass="17013">MDSQMTTFCLTITAMIHREYLQFVDNSQFVVDGVVTDFVTSASMAIGSWSASKKVPSKEISLYFKLAALIIFANGANGDYPRLADLAYQKAVDDGADIIDCSVQMTKDRVAFCLPSIDLVPTTTAFEQFMSRAAKVDAIQSSMGIFSFDFTRGEI</sequence>
<dbReference type="EMBL" id="JAVYJV010000018">
    <property type="protein sequence ID" value="KAK4348176.1"/>
    <property type="molecule type" value="Genomic_DNA"/>
</dbReference>
<comment type="catalytic activity">
    <reaction evidence="5">
        <text>a sn-glycero-3-phosphodiester + H2O = an alcohol + sn-glycerol 3-phosphate + H(+)</text>
        <dbReference type="Rhea" id="RHEA:12969"/>
        <dbReference type="ChEBI" id="CHEBI:15377"/>
        <dbReference type="ChEBI" id="CHEBI:15378"/>
        <dbReference type="ChEBI" id="CHEBI:30879"/>
        <dbReference type="ChEBI" id="CHEBI:57597"/>
        <dbReference type="ChEBI" id="CHEBI:83408"/>
        <dbReference type="EC" id="3.1.4.46"/>
    </reaction>
</comment>
<evidence type="ECO:0000256" key="3">
    <source>
        <dbReference type="ARBA" id="ARBA00022798"/>
    </source>
</evidence>
<dbReference type="SUPFAM" id="SSF51695">
    <property type="entry name" value="PLC-like phosphodiesterases"/>
    <property type="match status" value="1"/>
</dbReference>
<dbReference type="GO" id="GO:0008889">
    <property type="term" value="F:glycerophosphodiester phosphodiesterase activity"/>
    <property type="evidence" value="ECO:0007669"/>
    <property type="project" value="UniProtKB-EC"/>
</dbReference>
<dbReference type="PROSITE" id="PS51704">
    <property type="entry name" value="GP_PDE"/>
    <property type="match status" value="1"/>
</dbReference>
<organism evidence="7 8">
    <name type="scientific">Anisodus tanguticus</name>
    <dbReference type="NCBI Taxonomy" id="243964"/>
    <lineage>
        <taxon>Eukaryota</taxon>
        <taxon>Viridiplantae</taxon>
        <taxon>Streptophyta</taxon>
        <taxon>Embryophyta</taxon>
        <taxon>Tracheophyta</taxon>
        <taxon>Spermatophyta</taxon>
        <taxon>Magnoliopsida</taxon>
        <taxon>eudicotyledons</taxon>
        <taxon>Gunneridae</taxon>
        <taxon>Pentapetalae</taxon>
        <taxon>asterids</taxon>
        <taxon>lamiids</taxon>
        <taxon>Solanales</taxon>
        <taxon>Solanaceae</taxon>
        <taxon>Solanoideae</taxon>
        <taxon>Hyoscyameae</taxon>
        <taxon>Anisodus</taxon>
    </lineage>
</organism>
<evidence type="ECO:0000256" key="5">
    <source>
        <dbReference type="ARBA" id="ARBA00047512"/>
    </source>
</evidence>
<evidence type="ECO:0000256" key="1">
    <source>
        <dbReference type="ARBA" id="ARBA00012247"/>
    </source>
</evidence>
<gene>
    <name evidence="7" type="ORF">RND71_034515</name>
</gene>
<feature type="domain" description="GP-PDE" evidence="6">
    <location>
        <begin position="68"/>
        <end position="155"/>
    </location>
</feature>
<reference evidence="7" key="1">
    <citation type="submission" date="2023-12" db="EMBL/GenBank/DDBJ databases">
        <title>Genome assembly of Anisodus tanguticus.</title>
        <authorList>
            <person name="Wang Y.-J."/>
        </authorList>
    </citation>
    <scope>NUCLEOTIDE SEQUENCE</scope>
    <source>
        <strain evidence="7">KB-2021</strain>
        <tissue evidence="7">Leaf</tissue>
    </source>
</reference>